<reference evidence="6" key="1">
    <citation type="submission" date="2025-08" db="UniProtKB">
        <authorList>
            <consortium name="RefSeq"/>
        </authorList>
    </citation>
    <scope>IDENTIFICATION</scope>
    <source>
        <strain evidence="6">Aabys</strain>
        <tissue evidence="6">Whole body</tissue>
    </source>
</reference>
<evidence type="ECO:0000256" key="3">
    <source>
        <dbReference type="SAM" id="MobiDB-lite"/>
    </source>
</evidence>
<dbReference type="PROSITE" id="PS51155">
    <property type="entry name" value="CHIT_BIND_RR_2"/>
    <property type="match status" value="2"/>
</dbReference>
<feature type="signal peptide" evidence="4">
    <location>
        <begin position="1"/>
        <end position="18"/>
    </location>
</feature>
<protein>
    <submittedName>
        <fullName evidence="6">Uncharacterized protein LOC101890115</fullName>
    </submittedName>
</protein>
<evidence type="ECO:0000313" key="6">
    <source>
        <dbReference type="RefSeq" id="XP_058985269.1"/>
    </source>
</evidence>
<gene>
    <name evidence="6" type="primary">LOC101890115</name>
</gene>
<evidence type="ECO:0000256" key="4">
    <source>
        <dbReference type="SAM" id="SignalP"/>
    </source>
</evidence>
<proteinExistence type="predicted"/>
<dbReference type="PANTHER" id="PTHR12236">
    <property type="entry name" value="STRUCTURAL CONTITUENT OF CUTICLE"/>
    <property type="match status" value="1"/>
</dbReference>
<dbReference type="Proteomes" id="UP001652621">
    <property type="component" value="Unplaced"/>
</dbReference>
<feature type="chain" id="PRO_5047240061" evidence="4">
    <location>
        <begin position="19"/>
        <end position="444"/>
    </location>
</feature>
<name>A0ABM3VHJ2_MUSDO</name>
<dbReference type="Pfam" id="PF00379">
    <property type="entry name" value="Chitin_bind_4"/>
    <property type="match status" value="2"/>
</dbReference>
<feature type="compositionally biased region" description="Basic and acidic residues" evidence="3">
    <location>
        <begin position="31"/>
        <end position="43"/>
    </location>
</feature>
<dbReference type="InterPro" id="IPR031311">
    <property type="entry name" value="CHIT_BIND_RR_consensus"/>
</dbReference>
<keyword evidence="4" id="KW-0732">Signal</keyword>
<evidence type="ECO:0000313" key="5">
    <source>
        <dbReference type="Proteomes" id="UP001652621"/>
    </source>
</evidence>
<dbReference type="InterPro" id="IPR000618">
    <property type="entry name" value="Insect_cuticle"/>
</dbReference>
<feature type="region of interest" description="Disordered" evidence="3">
    <location>
        <begin position="29"/>
        <end position="93"/>
    </location>
</feature>
<evidence type="ECO:0000256" key="2">
    <source>
        <dbReference type="PROSITE-ProRule" id="PRU00497"/>
    </source>
</evidence>
<dbReference type="PROSITE" id="PS00233">
    <property type="entry name" value="CHIT_BIND_RR_1"/>
    <property type="match status" value="2"/>
</dbReference>
<feature type="compositionally biased region" description="Basic and acidic residues" evidence="3">
    <location>
        <begin position="57"/>
        <end position="93"/>
    </location>
</feature>
<organism evidence="5 6">
    <name type="scientific">Musca domestica</name>
    <name type="common">House fly</name>
    <dbReference type="NCBI Taxonomy" id="7370"/>
    <lineage>
        <taxon>Eukaryota</taxon>
        <taxon>Metazoa</taxon>
        <taxon>Ecdysozoa</taxon>
        <taxon>Arthropoda</taxon>
        <taxon>Hexapoda</taxon>
        <taxon>Insecta</taxon>
        <taxon>Pterygota</taxon>
        <taxon>Neoptera</taxon>
        <taxon>Endopterygota</taxon>
        <taxon>Diptera</taxon>
        <taxon>Brachycera</taxon>
        <taxon>Muscomorpha</taxon>
        <taxon>Muscoidea</taxon>
        <taxon>Muscidae</taxon>
        <taxon>Musca</taxon>
    </lineage>
</organism>
<dbReference type="InterPro" id="IPR051217">
    <property type="entry name" value="Insect_Cuticle_Struc_Prot"/>
</dbReference>
<dbReference type="PANTHER" id="PTHR12236:SF95">
    <property type="entry name" value="CUTICULAR PROTEIN 76BD, ISOFORM C-RELATED"/>
    <property type="match status" value="1"/>
</dbReference>
<keyword evidence="5" id="KW-1185">Reference proteome</keyword>
<sequence>MKLLSIGSFLALSGLAAAGHLHHGVSSYSVETKHEPAHHHDWSHGYGGDSHSLSAGHGHESYGHESHGHGWESHQESHSLSSDSHDAGHGHEWQHDEHYDEYAHPKYEFKYGVKDPKTGDVKDQWEHRDGDQVKGGYTLKEADGTTRIVEYHADKHNGFNAVVKNVGHPHHEEIQHHESGGHTSHGHGCITGGVAMTMTAITAFKTAIIDLMVNYRVSNLLDNGIETVMLIGMIFHNAGGAVGLFQRLTLDFVAIPLFPLILDVTEMKFLTIGSFLALSGLAAASHLHHGAASSYATVVKHDDSYGHGYGAEGGYGSSGYGDAGYGHGGWDHHDYYSHPKYEFKYGVKDLKTGDIKDQWEHRDGDHVKGSYTLKESDGTTRVVDYHADGHHGFNAVVKKLGHAHHPETYHHHGGYGDQGGYGDHGYSHGYDHGHATSYAKVYLH</sequence>
<evidence type="ECO:0000256" key="1">
    <source>
        <dbReference type="ARBA" id="ARBA00022460"/>
    </source>
</evidence>
<dbReference type="RefSeq" id="XP_058985269.1">
    <property type="nucleotide sequence ID" value="XM_059129286.1"/>
</dbReference>
<dbReference type="PRINTS" id="PR00947">
    <property type="entry name" value="CUTICLE"/>
</dbReference>
<accession>A0ABM3VHJ2</accession>
<dbReference type="GeneID" id="101890115"/>
<keyword evidence="1 2" id="KW-0193">Cuticle</keyword>